<feature type="domain" description="CHAT" evidence="2">
    <location>
        <begin position="456"/>
        <end position="612"/>
    </location>
</feature>
<protein>
    <recommendedName>
        <fullName evidence="2">CHAT domain-containing protein</fullName>
    </recommendedName>
</protein>
<evidence type="ECO:0000313" key="3">
    <source>
        <dbReference type="EMBL" id="RDJ05081.1"/>
    </source>
</evidence>
<evidence type="ECO:0000259" key="2">
    <source>
        <dbReference type="Pfam" id="PF12770"/>
    </source>
</evidence>
<dbReference type="Pfam" id="PF12770">
    <property type="entry name" value="CHAT"/>
    <property type="match status" value="1"/>
</dbReference>
<dbReference type="Proteomes" id="UP000254939">
    <property type="component" value="Unassembled WGS sequence"/>
</dbReference>
<organism evidence="3 4">
    <name type="scientific">Rhizobium grahamii</name>
    <dbReference type="NCBI Taxonomy" id="1120045"/>
    <lineage>
        <taxon>Bacteria</taxon>
        <taxon>Pseudomonadati</taxon>
        <taxon>Pseudomonadota</taxon>
        <taxon>Alphaproteobacteria</taxon>
        <taxon>Hyphomicrobiales</taxon>
        <taxon>Rhizobiaceae</taxon>
        <taxon>Rhizobium/Agrobacterium group</taxon>
        <taxon>Rhizobium</taxon>
    </lineage>
</organism>
<dbReference type="OrthoDB" id="8773014at2"/>
<dbReference type="RefSeq" id="WP_114715074.1">
    <property type="nucleotide sequence ID" value="NZ_KZ857266.1"/>
</dbReference>
<reference evidence="3 4" key="1">
    <citation type="submission" date="2017-03" db="EMBL/GenBank/DDBJ databases">
        <title>Genome analysis of Rhizobial strains effectives or ineffectives for nitrogen fixation isolated from bean seeds.</title>
        <authorList>
            <person name="Peralta H."/>
            <person name="Aguilar-Vera A."/>
            <person name="Mora Y."/>
            <person name="Vargas-Lagunas C."/>
            <person name="Girard L."/>
            <person name="Mora J."/>
        </authorList>
    </citation>
    <scope>NUCLEOTIDE SEQUENCE [LARGE SCALE GENOMIC DNA]</scope>
    <source>
        <strain evidence="3 4">CCGM3</strain>
    </source>
</reference>
<dbReference type="AlphaFoldDB" id="A0A370KHT4"/>
<proteinExistence type="predicted"/>
<feature type="region of interest" description="Disordered" evidence="1">
    <location>
        <begin position="88"/>
        <end position="114"/>
    </location>
</feature>
<dbReference type="Gene3D" id="3.40.50.1460">
    <property type="match status" value="1"/>
</dbReference>
<gene>
    <name evidence="3" type="ORF">B5K06_26285</name>
</gene>
<dbReference type="InterPro" id="IPR024983">
    <property type="entry name" value="CHAT_dom"/>
</dbReference>
<accession>A0A370KHT4</accession>
<name>A0A370KHT4_9HYPH</name>
<evidence type="ECO:0000256" key="1">
    <source>
        <dbReference type="SAM" id="MobiDB-lite"/>
    </source>
</evidence>
<comment type="caution">
    <text evidence="3">The sequence shown here is derived from an EMBL/GenBank/DDBJ whole genome shotgun (WGS) entry which is preliminary data.</text>
</comment>
<evidence type="ECO:0000313" key="4">
    <source>
        <dbReference type="Proteomes" id="UP000254939"/>
    </source>
</evidence>
<dbReference type="EMBL" id="NAAC01000033">
    <property type="protein sequence ID" value="RDJ05081.1"/>
    <property type="molecule type" value="Genomic_DNA"/>
</dbReference>
<sequence>MKVDELEGVAQRIDEAKRLAEAGDLLAAFSLLDQLQVSDETFALVFLDLVNAYRIMLDHVKGQQRALEALIEQLHIRHASIRRTVSGVTKPVFGDPSPNHESVEPDPKHSYPTGVRRREIRGKDYFPSPFDGEQTQPLGDALPSPIAGDDQQPLEFIPHLDLLPNVSTKKIVARVFLDQTKFREGEFGEPVVARPGSKVQAQLVTTPHFEIVGSAHRSCTISSGQARQAFGDFLVRTRVDTAKIDVEPAISVLFTVDDRPSGTVKRRVDLQGHPLPVGDELKPDTVQFVRETGDKADLTITVMSNPINDGRQFDCVVSSPHLPTFINGKSGPWNLSERSEAIVAKFMQGFTDPATKASGLIAALRGAGKELFDASPAVFQEAFWELMTGGKPLVTIAIVSEEPFIPWELMVPNGGPDDVDKDTPLGVDYTVGRWIFKAKAARRSMTISDSRVFAPKYSGRLVLGMAEAEADAVIKVFPGKIISPVSFDQIADEMLGGPSLIHFVCHGKDDTANGQFILLDDDQKLTDTNLRGISGLAAAFKTKAPIVFLNACEVGRGNPSLVGPRGFAAQFIKLGAQAVIAPLWSVDDKIAHEIALEFYDQVKKQPGRRLAEIFKDIRGRAYKSGRDSYAAYCFFGDPLAVAA</sequence>